<feature type="transmembrane region" description="Helical" evidence="1">
    <location>
        <begin position="12"/>
        <end position="31"/>
    </location>
</feature>
<dbReference type="Proteomes" id="UP000273326">
    <property type="component" value="Chromosome"/>
</dbReference>
<gene>
    <name evidence="2" type="ORF">EJN90_09860</name>
</gene>
<keyword evidence="1" id="KW-0812">Transmembrane</keyword>
<feature type="transmembrane region" description="Helical" evidence="1">
    <location>
        <begin position="300"/>
        <end position="322"/>
    </location>
</feature>
<dbReference type="OrthoDB" id="2002115at2"/>
<feature type="transmembrane region" description="Helical" evidence="1">
    <location>
        <begin position="342"/>
        <end position="367"/>
    </location>
</feature>
<dbReference type="RefSeq" id="WP_126110793.1">
    <property type="nucleotide sequence ID" value="NZ_CP034465.1"/>
</dbReference>
<evidence type="ECO:0000313" key="3">
    <source>
        <dbReference type="Proteomes" id="UP000273326"/>
    </source>
</evidence>
<proteinExistence type="predicted"/>
<feature type="transmembrane region" description="Helical" evidence="1">
    <location>
        <begin position="147"/>
        <end position="166"/>
    </location>
</feature>
<feature type="transmembrane region" description="Helical" evidence="1">
    <location>
        <begin position="197"/>
        <end position="214"/>
    </location>
</feature>
<feature type="transmembrane region" description="Helical" evidence="1">
    <location>
        <begin position="84"/>
        <end position="100"/>
    </location>
</feature>
<organism evidence="2 3">
    <name type="scientific">Jeotgalibaca ciconiae</name>
    <dbReference type="NCBI Taxonomy" id="2496265"/>
    <lineage>
        <taxon>Bacteria</taxon>
        <taxon>Bacillati</taxon>
        <taxon>Bacillota</taxon>
        <taxon>Bacilli</taxon>
        <taxon>Lactobacillales</taxon>
        <taxon>Carnobacteriaceae</taxon>
        <taxon>Jeotgalibaca</taxon>
    </lineage>
</organism>
<name>A0A3S9HC15_9LACT</name>
<reference evidence="3" key="1">
    <citation type="submission" date="2018-12" db="EMBL/GenBank/DDBJ databases">
        <title>Complete genome sequencing of Jeotgalibaca sp. H21T32.</title>
        <authorList>
            <person name="Bae J.-W."/>
            <person name="Lee S.-Y."/>
        </authorList>
    </citation>
    <scope>NUCLEOTIDE SEQUENCE [LARGE SCALE GENOMIC DNA]</scope>
    <source>
        <strain evidence="3">H21T32</strain>
    </source>
</reference>
<feature type="transmembrane region" description="Helical" evidence="1">
    <location>
        <begin position="107"/>
        <end position="127"/>
    </location>
</feature>
<dbReference type="AlphaFoldDB" id="A0A3S9HC15"/>
<evidence type="ECO:0008006" key="4">
    <source>
        <dbReference type="Google" id="ProtNLM"/>
    </source>
</evidence>
<feature type="transmembrane region" description="Helical" evidence="1">
    <location>
        <begin position="226"/>
        <end position="247"/>
    </location>
</feature>
<keyword evidence="1" id="KW-0472">Membrane</keyword>
<dbReference type="EMBL" id="CP034465">
    <property type="protein sequence ID" value="AZP04919.1"/>
    <property type="molecule type" value="Genomic_DNA"/>
</dbReference>
<evidence type="ECO:0000313" key="2">
    <source>
        <dbReference type="EMBL" id="AZP04919.1"/>
    </source>
</evidence>
<keyword evidence="3" id="KW-1185">Reference proteome</keyword>
<keyword evidence="1" id="KW-1133">Transmembrane helix</keyword>
<accession>A0A3S9HC15</accession>
<evidence type="ECO:0000256" key="1">
    <source>
        <dbReference type="SAM" id="Phobius"/>
    </source>
</evidence>
<dbReference type="KEGG" id="jeh:EJN90_09860"/>
<feature type="transmembrane region" description="Helical" evidence="1">
    <location>
        <begin position="173"/>
        <end position="191"/>
    </location>
</feature>
<sequence length="393" mass="45771">MTKYIDFFEKNFDVGLMVLIFLKTFIIMGNVSQDPSFFSNLDSLSNLLLLALLLIKRWTPLELGVLLVATPMLVLTHYLAKDGALLWSFLIIMLVIGVPKKKVLISYLTAAVAKNAMTFILSFFGLYHPFTQLKPGTDIVRYNFGFAHANTLHMFCFVMVACYLVIRQDQIKKYELVILLLLNFLLFYYSFSRTATMLIVLLIAISFVLTFNPFKINQYMKKIMKYAIIITFAGAFLVMILSFAYHLTPNNLIELFNRLLSRRIEQANWYFTENGLSLMGQYIPEIFVKESMQFVLDNGYMRVLIQFGFIPFILLMTGLILTSKRLYEASSYYELSMLCVSLIFFILENYLGFIFINISLVYISVIFEARRIQTYSMIELPFKREKIKELFIR</sequence>
<protein>
    <recommendedName>
        <fullName evidence="4">Polysaccharide polymerase</fullName>
    </recommendedName>
</protein>